<dbReference type="HOGENOM" id="CLU_1095946_0_0_1"/>
<feature type="compositionally biased region" description="Pro residues" evidence="1">
    <location>
        <begin position="173"/>
        <end position="186"/>
    </location>
</feature>
<name>A0A0D3KRZ4_EMIH1</name>
<evidence type="ECO:0000256" key="1">
    <source>
        <dbReference type="SAM" id="MobiDB-lite"/>
    </source>
</evidence>
<dbReference type="AlphaFoldDB" id="A0A0D3KRZ4"/>
<reference evidence="3" key="1">
    <citation type="journal article" date="2013" name="Nature">
        <title>Pan genome of the phytoplankton Emiliania underpins its global distribution.</title>
        <authorList>
            <person name="Read B.A."/>
            <person name="Kegel J."/>
            <person name="Klute M.J."/>
            <person name="Kuo A."/>
            <person name="Lefebvre S.C."/>
            <person name="Maumus F."/>
            <person name="Mayer C."/>
            <person name="Miller J."/>
            <person name="Monier A."/>
            <person name="Salamov A."/>
            <person name="Young J."/>
            <person name="Aguilar M."/>
            <person name="Claverie J.M."/>
            <person name="Frickenhaus S."/>
            <person name="Gonzalez K."/>
            <person name="Herman E.K."/>
            <person name="Lin Y.C."/>
            <person name="Napier J."/>
            <person name="Ogata H."/>
            <person name="Sarno A.F."/>
            <person name="Shmutz J."/>
            <person name="Schroeder D."/>
            <person name="de Vargas C."/>
            <person name="Verret F."/>
            <person name="von Dassow P."/>
            <person name="Valentin K."/>
            <person name="Van de Peer Y."/>
            <person name="Wheeler G."/>
            <person name="Dacks J.B."/>
            <person name="Delwiche C.F."/>
            <person name="Dyhrman S.T."/>
            <person name="Glockner G."/>
            <person name="John U."/>
            <person name="Richards T."/>
            <person name="Worden A.Z."/>
            <person name="Zhang X."/>
            <person name="Grigoriev I.V."/>
            <person name="Allen A.E."/>
            <person name="Bidle K."/>
            <person name="Borodovsky M."/>
            <person name="Bowler C."/>
            <person name="Brownlee C."/>
            <person name="Cock J.M."/>
            <person name="Elias M."/>
            <person name="Gladyshev V.N."/>
            <person name="Groth M."/>
            <person name="Guda C."/>
            <person name="Hadaegh A."/>
            <person name="Iglesias-Rodriguez M.D."/>
            <person name="Jenkins J."/>
            <person name="Jones B.M."/>
            <person name="Lawson T."/>
            <person name="Leese F."/>
            <person name="Lindquist E."/>
            <person name="Lobanov A."/>
            <person name="Lomsadze A."/>
            <person name="Malik S.B."/>
            <person name="Marsh M.E."/>
            <person name="Mackinder L."/>
            <person name="Mock T."/>
            <person name="Mueller-Roeber B."/>
            <person name="Pagarete A."/>
            <person name="Parker M."/>
            <person name="Probert I."/>
            <person name="Quesneville H."/>
            <person name="Raines C."/>
            <person name="Rensing S.A."/>
            <person name="Riano-Pachon D.M."/>
            <person name="Richier S."/>
            <person name="Rokitta S."/>
            <person name="Shiraiwa Y."/>
            <person name="Soanes D.M."/>
            <person name="van der Giezen M."/>
            <person name="Wahlund T.M."/>
            <person name="Williams B."/>
            <person name="Wilson W."/>
            <person name="Wolfe G."/>
            <person name="Wurch L.L."/>
        </authorList>
    </citation>
    <scope>NUCLEOTIDE SEQUENCE</scope>
</reference>
<feature type="compositionally biased region" description="Polar residues" evidence="1">
    <location>
        <begin position="159"/>
        <end position="169"/>
    </location>
</feature>
<dbReference type="GeneID" id="17283800"/>
<feature type="region of interest" description="Disordered" evidence="1">
    <location>
        <begin position="159"/>
        <end position="195"/>
    </location>
</feature>
<keyword evidence="3" id="KW-1185">Reference proteome</keyword>
<dbReference type="EnsemblProtists" id="EOD38529">
    <property type="protein sequence ID" value="EOD38529"/>
    <property type="gene ID" value="EMIHUDRAFT_446918"/>
</dbReference>
<evidence type="ECO:0000313" key="2">
    <source>
        <dbReference type="EnsemblProtists" id="EOD38529"/>
    </source>
</evidence>
<dbReference type="PaxDb" id="2903-EOD38529"/>
<proteinExistence type="predicted"/>
<accession>A0A0D3KRZ4</accession>
<dbReference type="KEGG" id="ehx:EMIHUDRAFT_446918"/>
<dbReference type="RefSeq" id="XP_005790958.1">
    <property type="nucleotide sequence ID" value="XM_005790901.1"/>
</dbReference>
<reference evidence="2" key="2">
    <citation type="submission" date="2024-10" db="UniProtKB">
        <authorList>
            <consortium name="EnsemblProtists"/>
        </authorList>
    </citation>
    <scope>IDENTIFICATION</scope>
</reference>
<evidence type="ECO:0000313" key="3">
    <source>
        <dbReference type="Proteomes" id="UP000013827"/>
    </source>
</evidence>
<dbReference type="Proteomes" id="UP000013827">
    <property type="component" value="Unassembled WGS sequence"/>
</dbReference>
<protein>
    <submittedName>
        <fullName evidence="2">Uncharacterized protein</fullName>
    </submittedName>
</protein>
<sequence>MSVSFSSAAASSSAASSRVCTNLLDPLYHPLEYINPLEWLEYWSDRLGGCADAEETRHFAALEPYVASSSVEPPLVAANGTLADDQLDVVVMRFATEHAYALAAASAALLALAIALRYRQGSSSAAARGIGLIDARSERSDGQTPKFRLRWNSKSNAFQSTASSGDLESQTPRPKPQQPKLPPPPKEWVVKQRAGSPTRRIDYSVRQSVFRTSLRGSLVQSKVVAPILPDAVAATPRSTHLPVKNKRQSFSEIL</sequence>
<organism evidence="2 3">
    <name type="scientific">Emiliania huxleyi (strain CCMP1516)</name>
    <dbReference type="NCBI Taxonomy" id="280463"/>
    <lineage>
        <taxon>Eukaryota</taxon>
        <taxon>Haptista</taxon>
        <taxon>Haptophyta</taxon>
        <taxon>Prymnesiophyceae</taxon>
        <taxon>Isochrysidales</taxon>
        <taxon>Noelaerhabdaceae</taxon>
        <taxon>Emiliania</taxon>
    </lineage>
</organism>